<gene>
    <name evidence="4" type="primary">comF</name>
    <name evidence="4" type="ordered locus">MICA_1659</name>
</gene>
<evidence type="ECO:0000259" key="3">
    <source>
        <dbReference type="Pfam" id="PF18912"/>
    </source>
</evidence>
<dbReference type="EMBL" id="CP002382">
    <property type="protein sequence ID" value="AEP09972.1"/>
    <property type="molecule type" value="Genomic_DNA"/>
</dbReference>
<dbReference type="Proteomes" id="UP000009286">
    <property type="component" value="Chromosome"/>
</dbReference>
<dbReference type="CDD" id="cd06223">
    <property type="entry name" value="PRTases_typeI"/>
    <property type="match status" value="1"/>
</dbReference>
<dbReference type="eggNOG" id="COG1040">
    <property type="taxonomic scope" value="Bacteria"/>
</dbReference>
<organism evidence="4 5">
    <name type="scientific">Micavibrio aeruginosavorus (strain ARL-13)</name>
    <dbReference type="NCBI Taxonomy" id="856793"/>
    <lineage>
        <taxon>Bacteria</taxon>
        <taxon>Pseudomonadati</taxon>
        <taxon>Bdellovibrionota</taxon>
        <taxon>Bdellovibrionia</taxon>
        <taxon>Bdellovibrionales</taxon>
        <taxon>Pseudobdellovibrionaceae</taxon>
        <taxon>Micavibrio</taxon>
    </lineage>
</organism>
<dbReference type="Gene3D" id="3.40.50.2020">
    <property type="match status" value="1"/>
</dbReference>
<feature type="domain" description="Phosphoribosyltransferase" evidence="2">
    <location>
        <begin position="195"/>
        <end position="251"/>
    </location>
</feature>
<reference evidence="4 5" key="1">
    <citation type="journal article" date="2011" name="BMC Genomics">
        <title>Genomic insights into an obligate epibiotic bacterial predator: Micavibrio aeruginosavorus ARL-13.</title>
        <authorList>
            <person name="Wang Z."/>
            <person name="Kadouri D."/>
            <person name="Wu M."/>
        </authorList>
    </citation>
    <scope>NUCLEOTIDE SEQUENCE [LARGE SCALE GENOMIC DNA]</scope>
    <source>
        <strain evidence="4 5">ARL-13</strain>
    </source>
</reference>
<dbReference type="Pfam" id="PF18912">
    <property type="entry name" value="DZR_2"/>
    <property type="match status" value="1"/>
</dbReference>
<feature type="domain" description="Double zinc ribbon" evidence="3">
    <location>
        <begin position="21"/>
        <end position="82"/>
    </location>
</feature>
<proteinExistence type="inferred from homology"/>
<dbReference type="SUPFAM" id="SSF53271">
    <property type="entry name" value="PRTase-like"/>
    <property type="match status" value="1"/>
</dbReference>
<dbReference type="KEGG" id="mai:MICA_1659"/>
<dbReference type="InterPro" id="IPR000836">
    <property type="entry name" value="PRTase_dom"/>
</dbReference>
<dbReference type="PANTHER" id="PTHR47505">
    <property type="entry name" value="DNA UTILIZATION PROTEIN YHGH"/>
    <property type="match status" value="1"/>
</dbReference>
<dbReference type="InterPro" id="IPR029057">
    <property type="entry name" value="PRTase-like"/>
</dbReference>
<name>G2KQP4_MICAA</name>
<keyword evidence="5" id="KW-1185">Reference proteome</keyword>
<protein>
    <submittedName>
        <fullName evidence="4">Competence protein F</fullName>
    </submittedName>
</protein>
<evidence type="ECO:0000256" key="1">
    <source>
        <dbReference type="ARBA" id="ARBA00008007"/>
    </source>
</evidence>
<dbReference type="AlphaFoldDB" id="G2KQP4"/>
<sequence length="255" mass="27437">MEQMSVLKQCVNALLHGVGRVVDAIFPPRCIISGAIVSAPGQLDPGAWAGLSFIAPPFCRTCGMPFPFTSEGVDDLQCAACLDDPPPFTTARAAVVYDDASRGVILKFKHADHLHAVPVLVPWMMRAGAELWTDADVLVPVPLHRWRLMRRRYNQAALLAHGVAKASGLPCLADGLIRHRATESQGHKRAAERRANVKGAFTVNPRHASAVRGKNVVLIDDVFTTGATVRECAQTLLNAGAARVDVVAVARVSRE</sequence>
<accession>G2KQP4</accession>
<evidence type="ECO:0000313" key="5">
    <source>
        <dbReference type="Proteomes" id="UP000009286"/>
    </source>
</evidence>
<evidence type="ECO:0000313" key="4">
    <source>
        <dbReference type="EMBL" id="AEP09972.1"/>
    </source>
</evidence>
<dbReference type="HOGENOM" id="CLU_054549_0_0_5"/>
<dbReference type="InterPro" id="IPR051910">
    <property type="entry name" value="ComF/GntX_DNA_util-trans"/>
</dbReference>
<dbReference type="Pfam" id="PF00156">
    <property type="entry name" value="Pribosyltran"/>
    <property type="match status" value="1"/>
</dbReference>
<evidence type="ECO:0000259" key="2">
    <source>
        <dbReference type="Pfam" id="PF00156"/>
    </source>
</evidence>
<dbReference type="PANTHER" id="PTHR47505:SF1">
    <property type="entry name" value="DNA UTILIZATION PROTEIN YHGH"/>
    <property type="match status" value="1"/>
</dbReference>
<dbReference type="STRING" id="856793.MICA_1659"/>
<comment type="similarity">
    <text evidence="1">Belongs to the ComF/GntX family.</text>
</comment>
<dbReference type="InterPro" id="IPR044005">
    <property type="entry name" value="DZR_2"/>
</dbReference>